<dbReference type="FunFam" id="2.30.42.10:FF:000125">
    <property type="entry name" value="PATJ, crumbs cell polarity complex component"/>
    <property type="match status" value="1"/>
</dbReference>
<dbReference type="Pfam" id="PF00595">
    <property type="entry name" value="PDZ"/>
    <property type="match status" value="5"/>
</dbReference>
<evidence type="ECO:0000256" key="3">
    <source>
        <dbReference type="ARBA" id="ARBA00022737"/>
    </source>
</evidence>
<dbReference type="CDD" id="cd06791">
    <property type="entry name" value="PDZ3_MUPP1-like"/>
    <property type="match status" value="1"/>
</dbReference>
<feature type="non-terminal residue" evidence="8">
    <location>
        <position position="1118"/>
    </location>
</feature>
<dbReference type="OrthoDB" id="6022242at2759"/>
<dbReference type="PANTHER" id="PTHR19964">
    <property type="entry name" value="MULTIPLE PDZ DOMAIN PROTEIN"/>
    <property type="match status" value="1"/>
</dbReference>
<feature type="domain" description="PDZ" evidence="6">
    <location>
        <begin position="1073"/>
        <end position="1118"/>
    </location>
</feature>
<feature type="region of interest" description="Disordered" evidence="5">
    <location>
        <begin position="597"/>
        <end position="616"/>
    </location>
</feature>
<feature type="compositionally biased region" description="Pro residues" evidence="5">
    <location>
        <begin position="995"/>
        <end position="1005"/>
    </location>
</feature>
<dbReference type="CDD" id="cd06689">
    <property type="entry name" value="PDZ1_MUPP1-like"/>
    <property type="match status" value="1"/>
</dbReference>
<comment type="caution">
    <text evidence="8">The sequence shown here is derived from an EMBL/GenBank/DDBJ whole genome shotgun (WGS) entry which is preliminary data.</text>
</comment>
<proteinExistence type="predicted"/>
<feature type="domain" description="PDZ" evidence="6">
    <location>
        <begin position="496"/>
        <end position="581"/>
    </location>
</feature>
<feature type="domain" description="L27" evidence="7">
    <location>
        <begin position="3"/>
        <end position="67"/>
    </location>
</feature>
<dbReference type="FunFam" id="2.30.42.10:FF:000070">
    <property type="entry name" value="Multiple PDZ domain protein"/>
    <property type="match status" value="1"/>
</dbReference>
<dbReference type="SUPFAM" id="SSF50156">
    <property type="entry name" value="PDZ domain-like"/>
    <property type="match status" value="5"/>
</dbReference>
<dbReference type="EMBL" id="NEVH01006994">
    <property type="protein sequence ID" value="PNF36040.1"/>
    <property type="molecule type" value="Genomic_DNA"/>
</dbReference>
<feature type="region of interest" description="Disordered" evidence="5">
    <location>
        <begin position="117"/>
        <end position="141"/>
    </location>
</feature>
<accession>A0A2J7R5D6</accession>
<dbReference type="InterPro" id="IPR004172">
    <property type="entry name" value="L27_dom"/>
</dbReference>
<dbReference type="InterPro" id="IPR036892">
    <property type="entry name" value="L27_dom_sf"/>
</dbReference>
<dbReference type="PROSITE" id="PS50106">
    <property type="entry name" value="PDZ"/>
    <property type="match status" value="6"/>
</dbReference>
<evidence type="ECO:0000256" key="5">
    <source>
        <dbReference type="SAM" id="MobiDB-lite"/>
    </source>
</evidence>
<feature type="region of interest" description="Disordered" evidence="5">
    <location>
        <begin position="258"/>
        <end position="285"/>
    </location>
</feature>
<evidence type="ECO:0000256" key="2">
    <source>
        <dbReference type="ARBA" id="ARBA00022553"/>
    </source>
</evidence>
<keyword evidence="9" id="KW-1185">Reference proteome</keyword>
<dbReference type="CDD" id="cd06667">
    <property type="entry name" value="PDZ2_MUPP1-like"/>
    <property type="match status" value="1"/>
</dbReference>
<dbReference type="SUPFAM" id="SSF101288">
    <property type="entry name" value="L27 domain"/>
    <property type="match status" value="1"/>
</dbReference>
<name>A0A2J7R5D6_9NEOP</name>
<dbReference type="Gene3D" id="1.10.287.650">
    <property type="entry name" value="L27 domain"/>
    <property type="match status" value="1"/>
</dbReference>
<dbReference type="PROSITE" id="PS51022">
    <property type="entry name" value="L27"/>
    <property type="match status" value="1"/>
</dbReference>
<organism evidence="8 9">
    <name type="scientific">Cryptotermes secundus</name>
    <dbReference type="NCBI Taxonomy" id="105785"/>
    <lineage>
        <taxon>Eukaryota</taxon>
        <taxon>Metazoa</taxon>
        <taxon>Ecdysozoa</taxon>
        <taxon>Arthropoda</taxon>
        <taxon>Hexapoda</taxon>
        <taxon>Insecta</taxon>
        <taxon>Pterygota</taxon>
        <taxon>Neoptera</taxon>
        <taxon>Polyneoptera</taxon>
        <taxon>Dictyoptera</taxon>
        <taxon>Blattodea</taxon>
        <taxon>Blattoidea</taxon>
        <taxon>Termitoidae</taxon>
        <taxon>Kalotermitidae</taxon>
        <taxon>Cryptotermitinae</taxon>
        <taxon>Cryptotermes</taxon>
    </lineage>
</organism>
<dbReference type="CDD" id="cd06669">
    <property type="entry name" value="PDZ5_MUPP1-like"/>
    <property type="match status" value="1"/>
</dbReference>
<keyword evidence="2" id="KW-0597">Phosphoprotein</keyword>
<dbReference type="SMART" id="SM00228">
    <property type="entry name" value="PDZ"/>
    <property type="match status" value="5"/>
</dbReference>
<dbReference type="PANTHER" id="PTHR19964:SF92">
    <property type="entry name" value="PATJ HOMOLOG"/>
    <property type="match status" value="1"/>
</dbReference>
<keyword evidence="4" id="KW-0472">Membrane</keyword>
<sequence>MPLNADISTALQLLEHIQHTIDVSDDAKLQAQTNDDLNLLISVLENPILRGIVSVQDSLSELNQQLQQHPSILPVDFDITPCGDLVLNVPPPVDLYDPGFGREYQNHEFDDQRVPVAKLSHSSSGDTSSPQITSPSLAPEDVALPPITTPTYAIEFQKAIKASSRGREVLTVQLFKPEGSSLGFSVVGLRSEEKGELGIFVQEVQNAGIAGRDGRLREGDQILAIDGQPLDSNISHQQAISILQKARGLVELVVARSGPEETPLTPPSPSPIDRSPSAVSDTSKAGSDMVLNTEWAQVEVIDLINDGSGLGFGIIGGRSTGVVVKTILPGGVADRDNRLQSGDHILQIGEVNLRGMGSEQVAAVLRQSGSHVRLVVARPVEPTSPDYQALGSHAPIVPTKILGDPDELDRHLLQNGYPETFNPHTPGGDTYDSQFIFSQQDSEIELHPEPNLVVDVVRNPQPIGAAPLLTTTPSLPILTMDMMPLETPLPEMEKFTVELKKDYHGLGITIAGYVCEKEELSGIFVKSISEGSAANLCKKIQVNDRIVEVDGRSLQGYTNHQAVEVLRSTGQTVKLCLERYLRGPKFEQLQQAIANSELKPPTPSSPSATSLPRFPVSTDGEETEIEVEGESHTTIDSMVLEPLEATNPDIVEDMEALIDTNYSGKLKPAVEAAIKAKWGKIMGPDIEIVVAQLCKFGEGGGLGISLEGTVDVEDGQEVRPHHYIRSILPEGPVGNNGCLHSGDELLEVNGHRLLGMNHIEVVTILKDLPVNVRMVCARRPGDTAPYRLIDTSQDRAAFAARSILGGSLQNLIPATDRLVKAKSDGSLASTTTTATATDASFSKMKSRSLEPLTGLAMWSSEPQIIELTKGERGLGFSILDYQDPMNPNETVIVIRSLVPGGVAQVDGRLIPGDRLLFVNDTGLENASLDQAVQALKGAPKGVVRIGVAKPLPIPDSVSHSQELLEGLSQATPTLDDHSIFSSSGSLSPDLEDTEPPPVPQSPPPGSEDEVERSTDEDISGDLLQLMVPVATERLIASHQTPSGELTDEELEEEEVAAAWAADVLQLPSSLELDIRVRKGAEPLGLSVDSVDKGVNGMLVVAVAGGGCIAHDGRIVPGD</sequence>
<evidence type="ECO:0008006" key="10">
    <source>
        <dbReference type="Google" id="ProtNLM"/>
    </source>
</evidence>
<feature type="region of interest" description="Disordered" evidence="5">
    <location>
        <begin position="971"/>
        <end position="1016"/>
    </location>
</feature>
<dbReference type="InterPro" id="IPR001478">
    <property type="entry name" value="PDZ"/>
</dbReference>
<dbReference type="InterPro" id="IPR051342">
    <property type="entry name" value="PDZ_scaffold"/>
</dbReference>
<dbReference type="AlphaFoldDB" id="A0A2J7R5D6"/>
<evidence type="ECO:0000259" key="6">
    <source>
        <dbReference type="PROSITE" id="PS50106"/>
    </source>
</evidence>
<feature type="domain" description="PDZ" evidence="6">
    <location>
        <begin position="171"/>
        <end position="258"/>
    </location>
</feature>
<dbReference type="CDD" id="cd06668">
    <property type="entry name" value="PDZ4_MUPP1-like"/>
    <property type="match status" value="1"/>
</dbReference>
<protein>
    <recommendedName>
        <fullName evidence="10">Multiple PDZ domain protein</fullName>
    </recommendedName>
</protein>
<dbReference type="GO" id="GO:0016020">
    <property type="term" value="C:membrane"/>
    <property type="evidence" value="ECO:0007669"/>
    <property type="project" value="UniProtKB-SubCell"/>
</dbReference>
<gene>
    <name evidence="8" type="ORF">B7P43_G12758</name>
</gene>
<evidence type="ECO:0000313" key="9">
    <source>
        <dbReference type="Proteomes" id="UP000235965"/>
    </source>
</evidence>
<feature type="domain" description="PDZ" evidence="6">
    <location>
        <begin position="690"/>
        <end position="780"/>
    </location>
</feature>
<evidence type="ECO:0000256" key="1">
    <source>
        <dbReference type="ARBA" id="ARBA00004370"/>
    </source>
</evidence>
<feature type="domain" description="PDZ" evidence="6">
    <location>
        <begin position="864"/>
        <end position="942"/>
    </location>
</feature>
<evidence type="ECO:0000259" key="7">
    <source>
        <dbReference type="PROSITE" id="PS51022"/>
    </source>
</evidence>
<keyword evidence="3" id="KW-0677">Repeat</keyword>
<feature type="compositionally biased region" description="Acidic residues" evidence="5">
    <location>
        <begin position="1006"/>
        <end position="1016"/>
    </location>
</feature>
<comment type="subcellular location">
    <subcellularLocation>
        <location evidence="1">Membrane</location>
    </subcellularLocation>
</comment>
<evidence type="ECO:0000256" key="4">
    <source>
        <dbReference type="ARBA" id="ARBA00023136"/>
    </source>
</evidence>
<feature type="domain" description="PDZ" evidence="6">
    <location>
        <begin position="300"/>
        <end position="380"/>
    </location>
</feature>
<dbReference type="Proteomes" id="UP000235965">
    <property type="component" value="Unassembled WGS sequence"/>
</dbReference>
<dbReference type="InterPro" id="IPR036034">
    <property type="entry name" value="PDZ_sf"/>
</dbReference>
<dbReference type="Gene3D" id="2.30.42.10">
    <property type="match status" value="5"/>
</dbReference>
<dbReference type="GO" id="GO:0030054">
    <property type="term" value="C:cell junction"/>
    <property type="evidence" value="ECO:0007669"/>
    <property type="project" value="UniProtKB-ARBA"/>
</dbReference>
<evidence type="ECO:0000313" key="8">
    <source>
        <dbReference type="EMBL" id="PNF36040.1"/>
    </source>
</evidence>
<reference evidence="8 9" key="1">
    <citation type="submission" date="2017-12" db="EMBL/GenBank/DDBJ databases">
        <title>Hemimetabolous genomes reveal molecular basis of termite eusociality.</title>
        <authorList>
            <person name="Harrison M.C."/>
            <person name="Jongepier E."/>
            <person name="Robertson H.M."/>
            <person name="Arning N."/>
            <person name="Bitard-Feildel T."/>
            <person name="Chao H."/>
            <person name="Childers C.P."/>
            <person name="Dinh H."/>
            <person name="Doddapaneni H."/>
            <person name="Dugan S."/>
            <person name="Gowin J."/>
            <person name="Greiner C."/>
            <person name="Han Y."/>
            <person name="Hu H."/>
            <person name="Hughes D.S.T."/>
            <person name="Huylmans A.-K."/>
            <person name="Kemena C."/>
            <person name="Kremer L.P.M."/>
            <person name="Lee S.L."/>
            <person name="Lopez-Ezquerra A."/>
            <person name="Mallet L."/>
            <person name="Monroy-Kuhn J.M."/>
            <person name="Moser A."/>
            <person name="Murali S.C."/>
            <person name="Muzny D.M."/>
            <person name="Otani S."/>
            <person name="Piulachs M.-D."/>
            <person name="Poelchau M."/>
            <person name="Qu J."/>
            <person name="Schaub F."/>
            <person name="Wada-Katsumata A."/>
            <person name="Worley K.C."/>
            <person name="Xie Q."/>
            <person name="Ylla G."/>
            <person name="Poulsen M."/>
            <person name="Gibbs R.A."/>
            <person name="Schal C."/>
            <person name="Richards S."/>
            <person name="Belles X."/>
            <person name="Korb J."/>
            <person name="Bornberg-Bauer E."/>
        </authorList>
    </citation>
    <scope>NUCLEOTIDE SEQUENCE [LARGE SCALE GENOMIC DNA]</scope>
    <source>
        <tissue evidence="8">Whole body</tissue>
    </source>
</reference>
<feature type="compositionally biased region" description="Polar residues" evidence="5">
    <location>
        <begin position="120"/>
        <end position="136"/>
    </location>
</feature>